<dbReference type="InterPro" id="IPR045886">
    <property type="entry name" value="ThiF/MoeB/HesA"/>
</dbReference>
<proteinExistence type="predicted"/>
<sequence>MNDYPAELACRATIFDEDDCADRRVLAEYHADRQIEVIDRWEEQVANVRRLRPAPDPQLLAESKRWAFYPWRSTLVSILGPRGFRALRLDRNRNLITAAEQDRLARLQVGVVGLSVGHAIAYMLAAEGLCGGIRLADFDILELSNLNRVPATVLDLGLNKAIVAARRIAELDPYLPVVVETSGLCADTIDGFLDGLDVVVEECDSLDMKARVRTAARAYRIPVLMATGDRGLVDVERYDLEPSRHILHGLLGDIDVTELSGLSSRAKVPHVLRVLDAARLSARSAASMVEIDETLATWPQLAGEVALGATAVAEAVRRIGLGETLRSGRVRIDVAEALDHLAEPDVQADGCRVAEQCAEHVESPASSDLSGIVAAAASRAPSGGNSQPWLIETEMDSVTIRLAGERTATMDVDFRASAVAVGAAWFNARVAAARYGMLGPVELREPDDSSPLAAAVRLTGGSDHDLACLYRPMLQRESNRHLGVPLPLDVERAAALSAAAAAEGARLQLLTEKDDIEQIAAIVAAADRIRYLTPSLHADMLSEIRWYENESSDSGIDVRSLEMDQSELAGIQIAKRPDVMKLLAGWGAGSALGNYSRDRLCASSGVGVVSISGHSLRDYARGGAALEAVWITAQQLGLGVHPMSPVFLFARTDDELQRLSPTFAAPLRQLQRDFRDVTHTKPDDVHVLMLRFSYAPRASVRSRRRTCTAIVSNW</sequence>
<dbReference type="InterPro" id="IPR000594">
    <property type="entry name" value="ThiF_NAD_FAD-bd"/>
</dbReference>
<protein>
    <recommendedName>
        <fullName evidence="1">THIF-type NAD/FAD binding fold domain-containing protein</fullName>
    </recommendedName>
</protein>
<dbReference type="Pfam" id="PF00899">
    <property type="entry name" value="ThiF"/>
    <property type="match status" value="1"/>
</dbReference>
<dbReference type="GO" id="GO:0008641">
    <property type="term" value="F:ubiquitin-like modifier activating enzyme activity"/>
    <property type="evidence" value="ECO:0007669"/>
    <property type="project" value="InterPro"/>
</dbReference>
<dbReference type="Gene3D" id="3.40.50.720">
    <property type="entry name" value="NAD(P)-binding Rossmann-like Domain"/>
    <property type="match status" value="1"/>
</dbReference>
<accession>A0A653EVM6</accession>
<evidence type="ECO:0000259" key="1">
    <source>
        <dbReference type="Pfam" id="PF00899"/>
    </source>
</evidence>
<organism evidence="2">
    <name type="scientific">Mycobacterium riyadhense</name>
    <dbReference type="NCBI Taxonomy" id="486698"/>
    <lineage>
        <taxon>Bacteria</taxon>
        <taxon>Bacillati</taxon>
        <taxon>Actinomycetota</taxon>
        <taxon>Actinomycetes</taxon>
        <taxon>Mycobacteriales</taxon>
        <taxon>Mycobacteriaceae</taxon>
        <taxon>Mycobacterium</taxon>
    </lineage>
</organism>
<dbReference type="InterPro" id="IPR000415">
    <property type="entry name" value="Nitroreductase-like"/>
</dbReference>
<dbReference type="SUPFAM" id="SSF69572">
    <property type="entry name" value="Activating enzymes of the ubiquitin-like proteins"/>
    <property type="match status" value="1"/>
</dbReference>
<dbReference type="RefSeq" id="WP_204801663.1">
    <property type="nucleotide sequence ID" value="NZ_CAJMWM010000001.1"/>
</dbReference>
<dbReference type="GO" id="GO:0061504">
    <property type="term" value="P:cyclic threonylcarbamoyladenosine biosynthetic process"/>
    <property type="evidence" value="ECO:0007669"/>
    <property type="project" value="TreeGrafter"/>
</dbReference>
<dbReference type="CDD" id="cd01483">
    <property type="entry name" value="E1_enzyme_family"/>
    <property type="match status" value="1"/>
</dbReference>
<dbReference type="PANTHER" id="PTHR43267">
    <property type="entry name" value="TRNA THREONYLCARBAMOYLADENOSINE DEHYDRATASE"/>
    <property type="match status" value="1"/>
</dbReference>
<feature type="domain" description="THIF-type NAD/FAD binding fold" evidence="1">
    <location>
        <begin position="90"/>
        <end position="227"/>
    </location>
</feature>
<reference evidence="2" key="1">
    <citation type="submission" date="2019-05" db="EMBL/GenBank/DDBJ databases">
        <authorList>
            <person name="Naeem R."/>
            <person name="Antony C."/>
            <person name="Guan Q."/>
        </authorList>
    </citation>
    <scope>NUCLEOTIDE SEQUENCE</scope>
    <source>
        <strain evidence="2">2</strain>
    </source>
</reference>
<evidence type="ECO:0000313" key="2">
    <source>
        <dbReference type="EMBL" id="VTP01450.1"/>
    </source>
</evidence>
<gene>
    <name evidence="2" type="ORF">BIN_B_04011</name>
</gene>
<name>A0A653EVM6_9MYCO</name>
<dbReference type="GO" id="GO:0061503">
    <property type="term" value="F:tRNA threonylcarbamoyladenosine dehydratase"/>
    <property type="evidence" value="ECO:0007669"/>
    <property type="project" value="TreeGrafter"/>
</dbReference>
<dbReference type="Gene3D" id="3.40.109.10">
    <property type="entry name" value="NADH Oxidase"/>
    <property type="match status" value="1"/>
</dbReference>
<dbReference type="PANTHER" id="PTHR43267:SF3">
    <property type="entry name" value="THIF PROTEIN"/>
    <property type="match status" value="1"/>
</dbReference>
<dbReference type="GO" id="GO:0016491">
    <property type="term" value="F:oxidoreductase activity"/>
    <property type="evidence" value="ECO:0007669"/>
    <property type="project" value="InterPro"/>
</dbReference>
<dbReference type="NCBIfam" id="NF005901">
    <property type="entry name" value="PRK07877.1"/>
    <property type="match status" value="1"/>
</dbReference>
<dbReference type="InterPro" id="IPR035985">
    <property type="entry name" value="Ubiquitin-activating_enz"/>
</dbReference>
<dbReference type="EMBL" id="LR589115">
    <property type="protein sequence ID" value="VTP01450.1"/>
    <property type="molecule type" value="Genomic_DNA"/>
</dbReference>
<dbReference type="AlphaFoldDB" id="A0A653EVM6"/>